<dbReference type="AlphaFoldDB" id="A0A645B0S8"/>
<dbReference type="PANTHER" id="PTHR14269:SF62">
    <property type="entry name" value="CDP-DIACYLGLYCEROL--GLYCEROL-3-PHOSPHATE 3-PHOSPHATIDYLTRANSFERASE 1, CHLOROPLASTIC"/>
    <property type="match status" value="1"/>
</dbReference>
<evidence type="ECO:0000256" key="10">
    <source>
        <dbReference type="ARBA" id="ARBA00023264"/>
    </source>
</evidence>
<evidence type="ECO:0000256" key="1">
    <source>
        <dbReference type="ARBA" id="ARBA00004141"/>
    </source>
</evidence>
<dbReference type="InterPro" id="IPR043130">
    <property type="entry name" value="CDP-OH_PTrfase_TM_dom"/>
</dbReference>
<dbReference type="InterPro" id="IPR048254">
    <property type="entry name" value="CDP_ALCOHOL_P_TRANSF_CS"/>
</dbReference>
<evidence type="ECO:0000256" key="7">
    <source>
        <dbReference type="ARBA" id="ARBA00023098"/>
    </source>
</evidence>
<dbReference type="InterPro" id="IPR004570">
    <property type="entry name" value="Phosphatidylglycerol_P_synth"/>
</dbReference>
<evidence type="ECO:0000313" key="12">
    <source>
        <dbReference type="EMBL" id="MPM58161.1"/>
    </source>
</evidence>
<comment type="subcellular location">
    <subcellularLocation>
        <location evidence="1">Membrane</location>
        <topology evidence="1">Multi-pass membrane protein</topology>
    </subcellularLocation>
</comment>
<dbReference type="EMBL" id="VSSQ01016624">
    <property type="protein sequence ID" value="MPM58161.1"/>
    <property type="molecule type" value="Genomic_DNA"/>
</dbReference>
<dbReference type="GO" id="GO:0008444">
    <property type="term" value="F:CDP-diacylglycerol-glycerol-3-phosphate 3-phosphatidyltransferase activity"/>
    <property type="evidence" value="ECO:0007669"/>
    <property type="project" value="UniProtKB-EC"/>
</dbReference>
<comment type="similarity">
    <text evidence="2">Belongs to the CDP-alcohol phosphatidyltransferase class-I family.</text>
</comment>
<evidence type="ECO:0000256" key="8">
    <source>
        <dbReference type="ARBA" id="ARBA00023136"/>
    </source>
</evidence>
<evidence type="ECO:0000256" key="11">
    <source>
        <dbReference type="SAM" id="Phobius"/>
    </source>
</evidence>
<protein>
    <submittedName>
        <fullName evidence="12">CDP-diacylglycerol--glycerol-3-phosphate 3-phosphatidyltransferase</fullName>
        <ecNumber evidence="12">2.7.8.5</ecNumber>
    </submittedName>
</protein>
<accession>A0A645B0S8</accession>
<keyword evidence="10" id="KW-1208">Phospholipid metabolism</keyword>
<sequence>MKHIPNILSGLRLGMVGVFLYFFRRDDYLAALIIYATAFLTDILDGYLARRNGWISNLGKILDPLADKLMLLCALACFYVKGWLPLFIPLIAAGKELTMLVGGLFMLGKKNVVVVSDWWGKFAAGFFNVSVLLTLLSNFSPFSFLATYTVALFCLAIGFAIIAVIHYARTQVLGRGKAEQGDSML</sequence>
<keyword evidence="9" id="KW-0594">Phospholipid biosynthesis</keyword>
<evidence type="ECO:0000256" key="3">
    <source>
        <dbReference type="ARBA" id="ARBA00022516"/>
    </source>
</evidence>
<evidence type="ECO:0000256" key="5">
    <source>
        <dbReference type="ARBA" id="ARBA00022692"/>
    </source>
</evidence>
<feature type="transmembrane region" description="Helical" evidence="11">
    <location>
        <begin position="61"/>
        <end position="81"/>
    </location>
</feature>
<proteinExistence type="inferred from homology"/>
<dbReference type="GO" id="GO:0016020">
    <property type="term" value="C:membrane"/>
    <property type="evidence" value="ECO:0007669"/>
    <property type="project" value="UniProtKB-SubCell"/>
</dbReference>
<dbReference type="GO" id="GO:0046474">
    <property type="term" value="P:glycerophospholipid biosynthetic process"/>
    <property type="evidence" value="ECO:0007669"/>
    <property type="project" value="TreeGrafter"/>
</dbReference>
<keyword evidence="6 11" id="KW-1133">Transmembrane helix</keyword>
<dbReference type="EC" id="2.7.8.5" evidence="12"/>
<gene>
    <name evidence="12" type="primary">pgsA_22</name>
    <name evidence="12" type="ORF">SDC9_104990</name>
</gene>
<dbReference type="Pfam" id="PF01066">
    <property type="entry name" value="CDP-OH_P_transf"/>
    <property type="match status" value="1"/>
</dbReference>
<keyword evidence="5 11" id="KW-0812">Transmembrane</keyword>
<evidence type="ECO:0000256" key="9">
    <source>
        <dbReference type="ARBA" id="ARBA00023209"/>
    </source>
</evidence>
<keyword evidence="8 11" id="KW-0472">Membrane</keyword>
<feature type="transmembrane region" description="Helical" evidence="11">
    <location>
        <begin position="7"/>
        <end position="23"/>
    </location>
</feature>
<evidence type="ECO:0000256" key="2">
    <source>
        <dbReference type="ARBA" id="ARBA00010441"/>
    </source>
</evidence>
<keyword evidence="3" id="KW-0444">Lipid biosynthesis</keyword>
<dbReference type="InterPro" id="IPR050324">
    <property type="entry name" value="CDP-alcohol_PTase-I"/>
</dbReference>
<evidence type="ECO:0000256" key="4">
    <source>
        <dbReference type="ARBA" id="ARBA00022679"/>
    </source>
</evidence>
<name>A0A645B0S8_9ZZZZ</name>
<keyword evidence="7" id="KW-0443">Lipid metabolism</keyword>
<dbReference type="PANTHER" id="PTHR14269">
    <property type="entry name" value="CDP-DIACYLGLYCEROL--GLYCEROL-3-PHOSPHATE 3-PHOSPHATIDYLTRANSFERASE-RELATED"/>
    <property type="match status" value="1"/>
</dbReference>
<organism evidence="12">
    <name type="scientific">bioreactor metagenome</name>
    <dbReference type="NCBI Taxonomy" id="1076179"/>
    <lineage>
        <taxon>unclassified sequences</taxon>
        <taxon>metagenomes</taxon>
        <taxon>ecological metagenomes</taxon>
    </lineage>
</organism>
<dbReference type="InterPro" id="IPR000462">
    <property type="entry name" value="CDP-OH_P_trans"/>
</dbReference>
<dbReference type="Gene3D" id="1.20.120.1760">
    <property type="match status" value="1"/>
</dbReference>
<keyword evidence="4 12" id="KW-0808">Transferase</keyword>
<feature type="transmembrane region" description="Helical" evidence="11">
    <location>
        <begin position="119"/>
        <end position="139"/>
    </location>
</feature>
<dbReference type="PIRSF" id="PIRSF000847">
    <property type="entry name" value="Phos_ph_gly_syn"/>
    <property type="match status" value="1"/>
</dbReference>
<comment type="caution">
    <text evidence="12">The sequence shown here is derived from an EMBL/GenBank/DDBJ whole genome shotgun (WGS) entry which is preliminary data.</text>
</comment>
<feature type="transmembrane region" description="Helical" evidence="11">
    <location>
        <begin position="145"/>
        <end position="168"/>
    </location>
</feature>
<dbReference type="PROSITE" id="PS00379">
    <property type="entry name" value="CDP_ALCOHOL_P_TRANSF"/>
    <property type="match status" value="1"/>
</dbReference>
<evidence type="ECO:0000256" key="6">
    <source>
        <dbReference type="ARBA" id="ARBA00022989"/>
    </source>
</evidence>
<feature type="transmembrane region" description="Helical" evidence="11">
    <location>
        <begin position="29"/>
        <end position="49"/>
    </location>
</feature>
<reference evidence="12" key="1">
    <citation type="submission" date="2019-08" db="EMBL/GenBank/DDBJ databases">
        <authorList>
            <person name="Kucharzyk K."/>
            <person name="Murdoch R.W."/>
            <person name="Higgins S."/>
            <person name="Loffler F."/>
        </authorList>
    </citation>
    <scope>NUCLEOTIDE SEQUENCE</scope>
</reference>